<dbReference type="OrthoDB" id="252909at2"/>
<feature type="domain" description="ThuA-like" evidence="1">
    <location>
        <begin position="6"/>
        <end position="221"/>
    </location>
</feature>
<sequence length="225" mass="25638">MTANPRVTVWNEYQVEKQQPEVAKIYPDGIHYAIAQHLQSSGLTVKTATLDQPDHGLTDAILNQTDILIWWGHIAHDQVQDTIVDKVHQRVLSGMGLIVLHSGHFSKIFKRLMGTSCSLKWRNNGEKERLWVLDPSHPIAAGLDDSFELAAEEMYGEFFDIPNPDSLVFISWFEGGEVFRSGCCFHRGRGKVFYFRPGDEAYPTYYQPNVLRVITNSIYWASPLN</sequence>
<organism evidence="2 3">
    <name type="scientific">Coleofasciculus chthonoplastes PCC 7420</name>
    <dbReference type="NCBI Taxonomy" id="118168"/>
    <lineage>
        <taxon>Bacteria</taxon>
        <taxon>Bacillati</taxon>
        <taxon>Cyanobacteriota</taxon>
        <taxon>Cyanophyceae</taxon>
        <taxon>Coleofasciculales</taxon>
        <taxon>Coleofasciculaceae</taxon>
        <taxon>Coleofasciculus</taxon>
    </lineage>
</organism>
<evidence type="ECO:0000313" key="3">
    <source>
        <dbReference type="Proteomes" id="UP000003835"/>
    </source>
</evidence>
<dbReference type="Pfam" id="PF06283">
    <property type="entry name" value="ThuA"/>
    <property type="match status" value="1"/>
</dbReference>
<dbReference type="Proteomes" id="UP000003835">
    <property type="component" value="Unassembled WGS sequence"/>
</dbReference>
<dbReference type="PIRSF" id="PIRSF030013">
    <property type="entry name" value="ThuA"/>
    <property type="match status" value="1"/>
</dbReference>
<dbReference type="Gene3D" id="3.40.50.880">
    <property type="match status" value="1"/>
</dbReference>
<dbReference type="EMBL" id="DS989845">
    <property type="protein sequence ID" value="EDX76888.1"/>
    <property type="molecule type" value="Genomic_DNA"/>
</dbReference>
<dbReference type="AlphaFoldDB" id="B4VM93"/>
<dbReference type="RefSeq" id="WP_006099846.1">
    <property type="nucleotide sequence ID" value="NZ_DS989845.1"/>
</dbReference>
<dbReference type="InterPro" id="IPR009381">
    <property type="entry name" value="Trehalose_catabolism_ThuA_prok"/>
</dbReference>
<evidence type="ECO:0000313" key="2">
    <source>
        <dbReference type="EMBL" id="EDX76888.1"/>
    </source>
</evidence>
<protein>
    <recommendedName>
        <fullName evidence="1">ThuA-like domain-containing protein</fullName>
    </recommendedName>
</protein>
<keyword evidence="3" id="KW-1185">Reference proteome</keyword>
<dbReference type="InterPro" id="IPR029010">
    <property type="entry name" value="ThuA-like"/>
</dbReference>
<reference evidence="2 3" key="1">
    <citation type="submission" date="2008-07" db="EMBL/GenBank/DDBJ databases">
        <authorList>
            <person name="Tandeau de Marsac N."/>
            <person name="Ferriera S."/>
            <person name="Johnson J."/>
            <person name="Kravitz S."/>
            <person name="Beeson K."/>
            <person name="Sutton G."/>
            <person name="Rogers Y.-H."/>
            <person name="Friedman R."/>
            <person name="Frazier M."/>
            <person name="Venter J.C."/>
        </authorList>
    </citation>
    <scope>NUCLEOTIDE SEQUENCE [LARGE SCALE GENOMIC DNA]</scope>
    <source>
        <strain evidence="2 3">PCC 7420</strain>
    </source>
</reference>
<dbReference type="STRING" id="118168.MC7420_1891"/>
<proteinExistence type="predicted"/>
<dbReference type="HOGENOM" id="CLU_084426_0_0_3"/>
<dbReference type="SUPFAM" id="SSF52317">
    <property type="entry name" value="Class I glutamine amidotransferase-like"/>
    <property type="match status" value="1"/>
</dbReference>
<dbReference type="InterPro" id="IPR029062">
    <property type="entry name" value="Class_I_gatase-like"/>
</dbReference>
<gene>
    <name evidence="2" type="ORF">MC7420_1891</name>
</gene>
<name>B4VM93_9CYAN</name>
<accession>B4VM93</accession>
<dbReference type="eggNOG" id="COG4813">
    <property type="taxonomic scope" value="Bacteria"/>
</dbReference>
<evidence type="ECO:0000259" key="1">
    <source>
        <dbReference type="Pfam" id="PF06283"/>
    </source>
</evidence>